<comment type="caution">
    <text evidence="7">The sequence shown here is derived from an EMBL/GenBank/DDBJ whole genome shotgun (WGS) entry which is preliminary data.</text>
</comment>
<dbReference type="Pfam" id="PF06687">
    <property type="entry name" value="SUR7"/>
    <property type="match status" value="1"/>
</dbReference>
<dbReference type="Proteomes" id="UP001373714">
    <property type="component" value="Unassembled WGS sequence"/>
</dbReference>
<evidence type="ECO:0000256" key="5">
    <source>
        <dbReference type="SAM" id="MobiDB-lite"/>
    </source>
</evidence>
<dbReference type="GO" id="GO:0032153">
    <property type="term" value="C:cell division site"/>
    <property type="evidence" value="ECO:0007669"/>
    <property type="project" value="TreeGrafter"/>
</dbReference>
<keyword evidence="3 6" id="KW-1133">Transmembrane helix</keyword>
<feature type="transmembrane region" description="Helical" evidence="6">
    <location>
        <begin position="120"/>
        <end position="139"/>
    </location>
</feature>
<evidence type="ECO:0000313" key="8">
    <source>
        <dbReference type="Proteomes" id="UP001373714"/>
    </source>
</evidence>
<organism evidence="7 8">
    <name type="scientific">Orbilia blumenaviensis</name>
    <dbReference type="NCBI Taxonomy" id="1796055"/>
    <lineage>
        <taxon>Eukaryota</taxon>
        <taxon>Fungi</taxon>
        <taxon>Dikarya</taxon>
        <taxon>Ascomycota</taxon>
        <taxon>Pezizomycotina</taxon>
        <taxon>Orbiliomycetes</taxon>
        <taxon>Orbiliales</taxon>
        <taxon>Orbiliaceae</taxon>
        <taxon>Orbilia</taxon>
    </lineage>
</organism>
<evidence type="ECO:0000256" key="3">
    <source>
        <dbReference type="ARBA" id="ARBA00022989"/>
    </source>
</evidence>
<dbReference type="InterPro" id="IPR051380">
    <property type="entry name" value="pH-response_reg_palI/RIM9"/>
</dbReference>
<evidence type="ECO:0000256" key="4">
    <source>
        <dbReference type="ARBA" id="ARBA00023136"/>
    </source>
</evidence>
<feature type="region of interest" description="Disordered" evidence="5">
    <location>
        <begin position="240"/>
        <end position="261"/>
    </location>
</feature>
<proteinExistence type="predicted"/>
<evidence type="ECO:0000256" key="1">
    <source>
        <dbReference type="ARBA" id="ARBA00004141"/>
    </source>
</evidence>
<dbReference type="GO" id="GO:0035838">
    <property type="term" value="C:growing cell tip"/>
    <property type="evidence" value="ECO:0007669"/>
    <property type="project" value="TreeGrafter"/>
</dbReference>
<comment type="subcellular location">
    <subcellularLocation>
        <location evidence="1">Membrane</location>
        <topology evidence="1">Multi-pass membrane protein</topology>
    </subcellularLocation>
</comment>
<keyword evidence="8" id="KW-1185">Reference proteome</keyword>
<feature type="transmembrane region" description="Helical" evidence="6">
    <location>
        <begin position="151"/>
        <end position="173"/>
    </location>
</feature>
<evidence type="ECO:0000313" key="7">
    <source>
        <dbReference type="EMBL" id="KAK6346084.1"/>
    </source>
</evidence>
<gene>
    <name evidence="7" type="ORF">TWF730_010417</name>
</gene>
<protein>
    <recommendedName>
        <fullName evidence="9">Pali-domain-containing protein</fullName>
    </recommendedName>
</protein>
<dbReference type="EMBL" id="JAVHNS010000008">
    <property type="protein sequence ID" value="KAK6346084.1"/>
    <property type="molecule type" value="Genomic_DNA"/>
</dbReference>
<dbReference type="GO" id="GO:0005886">
    <property type="term" value="C:plasma membrane"/>
    <property type="evidence" value="ECO:0007669"/>
    <property type="project" value="InterPro"/>
</dbReference>
<dbReference type="AlphaFoldDB" id="A0AAV9UP04"/>
<sequence length="283" mass="31667">MGKHTFTVLHFTATLSILISAILLLIISLSGQIWRDFSLMTVNLKNGSAFEVIPFSRDRDSYATYGTFGYCIQNIDMGQGYQKQSCSDPTVGYPITEIQTAIDGTKFFENNKHLDSLTKVMILHPIGCVIAFIAGMFGIRSGYVRSIWSMALTLVAWIMTTVAMGIELYIFVIMHEHISSKEIGGGSRGWIGPAIWCLVVAFLLLTYAVIVMGATIWQKKYWWGGGEAVVVATRKRRGRRVPGRGVNGESDSGESSPVRRWSRDDGHVPFWRHRVEDNTLVFE</sequence>
<reference evidence="7 8" key="1">
    <citation type="submission" date="2019-10" db="EMBL/GenBank/DDBJ databases">
        <authorList>
            <person name="Palmer J.M."/>
        </authorList>
    </citation>
    <scope>NUCLEOTIDE SEQUENCE [LARGE SCALE GENOMIC DNA]</scope>
    <source>
        <strain evidence="7 8">TWF730</strain>
    </source>
</reference>
<name>A0AAV9UP04_9PEZI</name>
<accession>A0AAV9UP04</accession>
<keyword evidence="2 6" id="KW-0812">Transmembrane</keyword>
<feature type="transmembrane region" description="Helical" evidence="6">
    <location>
        <begin position="12"/>
        <end position="34"/>
    </location>
</feature>
<dbReference type="InterPro" id="IPR009571">
    <property type="entry name" value="SUR7/Rim9-like_fungi"/>
</dbReference>
<keyword evidence="4 6" id="KW-0472">Membrane</keyword>
<evidence type="ECO:0000256" key="2">
    <source>
        <dbReference type="ARBA" id="ARBA00022692"/>
    </source>
</evidence>
<evidence type="ECO:0008006" key="9">
    <source>
        <dbReference type="Google" id="ProtNLM"/>
    </source>
</evidence>
<evidence type="ECO:0000256" key="6">
    <source>
        <dbReference type="SAM" id="Phobius"/>
    </source>
</evidence>
<dbReference type="PANTHER" id="PTHR28013:SF3">
    <property type="entry name" value="PROTEIN DCV1-RELATED"/>
    <property type="match status" value="1"/>
</dbReference>
<dbReference type="PANTHER" id="PTHR28013">
    <property type="entry name" value="PROTEIN DCV1-RELATED"/>
    <property type="match status" value="1"/>
</dbReference>
<feature type="transmembrane region" description="Helical" evidence="6">
    <location>
        <begin position="193"/>
        <end position="217"/>
    </location>
</feature>